<keyword evidence="3 5" id="KW-1133">Transmembrane helix</keyword>
<dbReference type="Proteomes" id="UP000244223">
    <property type="component" value="Unassembled WGS sequence"/>
</dbReference>
<sequence>MEENPTQKPWGMDVNTFAVLMHLSQFLGVVIPLAGFILPIVMWVTTKDSHPLLNEHGKNIINCLLSFLIYTFICYLLMIILVGFVLIAILGLIYLIFVIIAAAKAGQGIVWRYPLTIQFIR</sequence>
<keyword evidence="2 5" id="KW-0812">Transmembrane</keyword>
<evidence type="ECO:0000313" key="7">
    <source>
        <dbReference type="Proteomes" id="UP000244223"/>
    </source>
</evidence>
<dbReference type="Pfam" id="PF09685">
    <property type="entry name" value="MamF_MmsF"/>
    <property type="match status" value="1"/>
</dbReference>
<dbReference type="InterPro" id="IPR019109">
    <property type="entry name" value="MamF_MmsF"/>
</dbReference>
<evidence type="ECO:0000256" key="1">
    <source>
        <dbReference type="ARBA" id="ARBA00004141"/>
    </source>
</evidence>
<evidence type="ECO:0000256" key="3">
    <source>
        <dbReference type="ARBA" id="ARBA00022989"/>
    </source>
</evidence>
<dbReference type="EMBL" id="QAON01000007">
    <property type="protein sequence ID" value="PTQ89289.1"/>
    <property type="molecule type" value="Genomic_DNA"/>
</dbReference>
<reference evidence="6 7" key="1">
    <citation type="submission" date="2018-04" db="EMBL/GenBank/DDBJ databases">
        <title>Genomic Encyclopedia of Archaeal and Bacterial Type Strains, Phase II (KMG-II): from individual species to whole genera.</title>
        <authorList>
            <person name="Goeker M."/>
        </authorList>
    </citation>
    <scope>NUCLEOTIDE SEQUENCE [LARGE SCALE GENOMIC DNA]</scope>
    <source>
        <strain evidence="6 7">DSM 5822</strain>
    </source>
</reference>
<protein>
    <recommendedName>
        <fullName evidence="8">Tic20 family protein</fullName>
    </recommendedName>
</protein>
<dbReference type="RefSeq" id="WP_170106933.1">
    <property type="nucleotide sequence ID" value="NZ_QAON01000007.1"/>
</dbReference>
<organism evidence="6 7">
    <name type="scientific">Agitococcus lubricus</name>
    <dbReference type="NCBI Taxonomy" id="1077255"/>
    <lineage>
        <taxon>Bacteria</taxon>
        <taxon>Pseudomonadati</taxon>
        <taxon>Pseudomonadota</taxon>
        <taxon>Gammaproteobacteria</taxon>
        <taxon>Moraxellales</taxon>
        <taxon>Moraxellaceae</taxon>
        <taxon>Agitococcus</taxon>
    </lineage>
</organism>
<accession>A0A2T5IZ50</accession>
<proteinExistence type="predicted"/>
<comment type="caution">
    <text evidence="6">The sequence shown here is derived from an EMBL/GenBank/DDBJ whole genome shotgun (WGS) entry which is preliminary data.</text>
</comment>
<feature type="transmembrane region" description="Helical" evidence="5">
    <location>
        <begin position="92"/>
        <end position="111"/>
    </location>
</feature>
<feature type="transmembrane region" description="Helical" evidence="5">
    <location>
        <begin position="64"/>
        <end position="86"/>
    </location>
</feature>
<keyword evidence="4 5" id="KW-0472">Membrane</keyword>
<evidence type="ECO:0000256" key="2">
    <source>
        <dbReference type="ARBA" id="ARBA00022692"/>
    </source>
</evidence>
<gene>
    <name evidence="6" type="ORF">C8N29_10717</name>
</gene>
<dbReference type="AlphaFoldDB" id="A0A2T5IZ50"/>
<keyword evidence="7" id="KW-1185">Reference proteome</keyword>
<evidence type="ECO:0000313" key="6">
    <source>
        <dbReference type="EMBL" id="PTQ89289.1"/>
    </source>
</evidence>
<evidence type="ECO:0000256" key="4">
    <source>
        <dbReference type="ARBA" id="ARBA00023136"/>
    </source>
</evidence>
<name>A0A2T5IZ50_9GAMM</name>
<feature type="transmembrane region" description="Helical" evidence="5">
    <location>
        <begin position="20"/>
        <end position="44"/>
    </location>
</feature>
<evidence type="ECO:0000256" key="5">
    <source>
        <dbReference type="SAM" id="Phobius"/>
    </source>
</evidence>
<comment type="subcellular location">
    <subcellularLocation>
        <location evidence="1">Membrane</location>
        <topology evidence="1">Multi-pass membrane protein</topology>
    </subcellularLocation>
</comment>
<evidence type="ECO:0008006" key="8">
    <source>
        <dbReference type="Google" id="ProtNLM"/>
    </source>
</evidence>